<evidence type="ECO:0000313" key="2">
    <source>
        <dbReference type="EMBL" id="GGK16600.1"/>
    </source>
</evidence>
<feature type="transmembrane region" description="Helical" evidence="1">
    <location>
        <begin position="112"/>
        <end position="132"/>
    </location>
</feature>
<dbReference type="Pfam" id="PF10011">
    <property type="entry name" value="DUF2254"/>
    <property type="match status" value="1"/>
</dbReference>
<evidence type="ECO:0000256" key="1">
    <source>
        <dbReference type="SAM" id="Phobius"/>
    </source>
</evidence>
<dbReference type="EMBL" id="BMPP01000002">
    <property type="protein sequence ID" value="GGK16600.1"/>
    <property type="molecule type" value="Genomic_DNA"/>
</dbReference>
<keyword evidence="3" id="KW-1185">Reference proteome</keyword>
<keyword evidence="1" id="KW-0472">Membrane</keyword>
<name>A0ABQ2EMR5_9DEIO</name>
<comment type="caution">
    <text evidence="2">The sequence shown here is derived from an EMBL/GenBank/DDBJ whole genome shotgun (WGS) entry which is preliminary data.</text>
</comment>
<proteinExistence type="predicted"/>
<dbReference type="Proteomes" id="UP000647587">
    <property type="component" value="Unassembled WGS sequence"/>
</dbReference>
<feature type="transmembrane region" description="Helical" evidence="1">
    <location>
        <begin position="66"/>
        <end position="91"/>
    </location>
</feature>
<protein>
    <recommendedName>
        <fullName evidence="4">DUF2254 domain-containing protein</fullName>
    </recommendedName>
</protein>
<dbReference type="RefSeq" id="WP_189004681.1">
    <property type="nucleotide sequence ID" value="NZ_BMPP01000002.1"/>
</dbReference>
<sequence>MRSSAYSRLATRLRDMLHSLWFLPSLMVVLFVLLAVLTIRLEGLMPQSGRNQLITFPGGVEGARSLLSAIASSLFGVAGTVFTITITALSIASGQMGPRLMESFTRDWRNSVSLGMFLGTVSYTFTILRSVPIGQSQPESVPHLGVHLALLFTFISIIVLIYFIHHVATSINVGYVIRSVHDDLHRTLTTQTVQGQRHDQQHLLPPEWTGQDIVSAPRSGYLQSVDTDALVHLAVSHGATVCLLVRPGDFVMKGIPVAWVTPRACKGITRTMTIGRSRTTNQDIEYAARKLVEVASRALSPGTNDPYTAMTVLDHLGDALVSLQERGLINGQFEHEGQVRLIMPQPGFSGMVETMFNMIRQYGRTHPAVMIRMLEVLTRAAAVLVDPDRRSVLQTHADLVYTEALEHTEAQHDRDALQRRYQRFVDVCHDRRKLTDPARPLPVQIHE</sequence>
<reference evidence="3" key="1">
    <citation type="journal article" date="2019" name="Int. J. Syst. Evol. Microbiol.">
        <title>The Global Catalogue of Microorganisms (GCM) 10K type strain sequencing project: providing services to taxonomists for standard genome sequencing and annotation.</title>
        <authorList>
            <consortium name="The Broad Institute Genomics Platform"/>
            <consortium name="The Broad Institute Genome Sequencing Center for Infectious Disease"/>
            <person name="Wu L."/>
            <person name="Ma J."/>
        </authorList>
    </citation>
    <scope>NUCLEOTIDE SEQUENCE [LARGE SCALE GENOMIC DNA]</scope>
    <source>
        <strain evidence="3">JCM 30331</strain>
    </source>
</reference>
<keyword evidence="1" id="KW-1133">Transmembrane helix</keyword>
<keyword evidence="1" id="KW-0812">Transmembrane</keyword>
<evidence type="ECO:0000313" key="3">
    <source>
        <dbReference type="Proteomes" id="UP000647587"/>
    </source>
</evidence>
<feature type="transmembrane region" description="Helical" evidence="1">
    <location>
        <begin position="20"/>
        <end position="41"/>
    </location>
</feature>
<organism evidence="2 3">
    <name type="scientific">Deinococcus malanensis</name>
    <dbReference type="NCBI Taxonomy" id="1706855"/>
    <lineage>
        <taxon>Bacteria</taxon>
        <taxon>Thermotogati</taxon>
        <taxon>Deinococcota</taxon>
        <taxon>Deinococci</taxon>
        <taxon>Deinococcales</taxon>
        <taxon>Deinococcaceae</taxon>
        <taxon>Deinococcus</taxon>
    </lineage>
</organism>
<dbReference type="InterPro" id="IPR018723">
    <property type="entry name" value="DUF2254_membrane"/>
</dbReference>
<accession>A0ABQ2EMR5</accession>
<evidence type="ECO:0008006" key="4">
    <source>
        <dbReference type="Google" id="ProtNLM"/>
    </source>
</evidence>
<gene>
    <name evidence="2" type="ORF">GCM10008955_07500</name>
</gene>
<feature type="transmembrane region" description="Helical" evidence="1">
    <location>
        <begin position="144"/>
        <end position="164"/>
    </location>
</feature>